<dbReference type="Proteomes" id="UP000198418">
    <property type="component" value="Unassembled WGS sequence"/>
</dbReference>
<feature type="transmembrane region" description="Helical" evidence="7">
    <location>
        <begin position="197"/>
        <end position="215"/>
    </location>
</feature>
<evidence type="ECO:0000256" key="2">
    <source>
        <dbReference type="ARBA" id="ARBA00008114"/>
    </source>
</evidence>
<reference evidence="11" key="1">
    <citation type="submission" date="2017-06" db="EMBL/GenBank/DDBJ databases">
        <authorList>
            <person name="Varghese N."/>
            <person name="Submissions S."/>
        </authorList>
    </citation>
    <scope>NUCLEOTIDE SEQUENCE [LARGE SCALE GENOMIC DNA]</scope>
    <source>
        <strain evidence="11">DSM 137</strain>
    </source>
</reference>
<accession>A0A212R3Y7</accession>
<keyword evidence="11" id="KW-1185">Reference proteome</keyword>
<keyword evidence="3" id="KW-0813">Transport</keyword>
<feature type="transmembrane region" description="Helical" evidence="7">
    <location>
        <begin position="99"/>
        <end position="121"/>
    </location>
</feature>
<dbReference type="GO" id="GO:0016020">
    <property type="term" value="C:membrane"/>
    <property type="evidence" value="ECO:0007669"/>
    <property type="project" value="UniProtKB-SubCell"/>
</dbReference>
<feature type="domain" description="Cation efflux protein cytoplasmic" evidence="9">
    <location>
        <begin position="231"/>
        <end position="296"/>
    </location>
</feature>
<evidence type="ECO:0000259" key="8">
    <source>
        <dbReference type="Pfam" id="PF01545"/>
    </source>
</evidence>
<comment type="similarity">
    <text evidence="2">Belongs to the cation diffusion facilitator (CDF) transporter (TC 2.A.4) family.</text>
</comment>
<feature type="domain" description="Cation efflux protein cytoplasmic" evidence="9">
    <location>
        <begin position="402"/>
        <end position="473"/>
    </location>
</feature>
<dbReference type="InterPro" id="IPR027469">
    <property type="entry name" value="Cation_efflux_TMD_sf"/>
</dbReference>
<dbReference type="Pfam" id="PF01545">
    <property type="entry name" value="Cation_efflux"/>
    <property type="match status" value="1"/>
</dbReference>
<evidence type="ECO:0000256" key="3">
    <source>
        <dbReference type="ARBA" id="ARBA00022448"/>
    </source>
</evidence>
<comment type="subcellular location">
    <subcellularLocation>
        <location evidence="1">Membrane</location>
        <topology evidence="1">Multi-pass membrane protein</topology>
    </subcellularLocation>
</comment>
<evidence type="ECO:0000256" key="5">
    <source>
        <dbReference type="ARBA" id="ARBA00022989"/>
    </source>
</evidence>
<dbReference type="AlphaFoldDB" id="A0A212R3Y7"/>
<evidence type="ECO:0000256" key="7">
    <source>
        <dbReference type="SAM" id="Phobius"/>
    </source>
</evidence>
<dbReference type="NCBIfam" id="TIGR01297">
    <property type="entry name" value="CDF"/>
    <property type="match status" value="1"/>
</dbReference>
<evidence type="ECO:0000313" key="10">
    <source>
        <dbReference type="EMBL" id="SNB66636.1"/>
    </source>
</evidence>
<dbReference type="InterPro" id="IPR002524">
    <property type="entry name" value="Cation_efflux"/>
</dbReference>
<evidence type="ECO:0000259" key="9">
    <source>
        <dbReference type="Pfam" id="PF16916"/>
    </source>
</evidence>
<evidence type="ECO:0000256" key="6">
    <source>
        <dbReference type="ARBA" id="ARBA00023136"/>
    </source>
</evidence>
<evidence type="ECO:0000256" key="1">
    <source>
        <dbReference type="ARBA" id="ARBA00004141"/>
    </source>
</evidence>
<evidence type="ECO:0000256" key="4">
    <source>
        <dbReference type="ARBA" id="ARBA00022692"/>
    </source>
</evidence>
<gene>
    <name evidence="10" type="ORF">SAMN06265338_102497</name>
</gene>
<keyword evidence="5 7" id="KW-1133">Transmembrane helix</keyword>
<keyword evidence="4 7" id="KW-0812">Transmembrane</keyword>
<dbReference type="Gene3D" id="3.30.70.1350">
    <property type="entry name" value="Cation efflux protein, cytoplasmic domain"/>
    <property type="match status" value="3"/>
</dbReference>
<organism evidence="10 11">
    <name type="scientific">Rhodoblastus acidophilus</name>
    <name type="common">Rhodopseudomonas acidophila</name>
    <dbReference type="NCBI Taxonomy" id="1074"/>
    <lineage>
        <taxon>Bacteria</taxon>
        <taxon>Pseudomonadati</taxon>
        <taxon>Pseudomonadota</taxon>
        <taxon>Alphaproteobacteria</taxon>
        <taxon>Hyphomicrobiales</taxon>
        <taxon>Rhodoblastaceae</taxon>
        <taxon>Rhodoblastus</taxon>
    </lineage>
</organism>
<dbReference type="GO" id="GO:0008324">
    <property type="term" value="F:monoatomic cation transmembrane transporter activity"/>
    <property type="evidence" value="ECO:0007669"/>
    <property type="project" value="InterPro"/>
</dbReference>
<dbReference type="InterPro" id="IPR036837">
    <property type="entry name" value="Cation_efflux_CTD_sf"/>
</dbReference>
<evidence type="ECO:0000313" key="11">
    <source>
        <dbReference type="Proteomes" id="UP000198418"/>
    </source>
</evidence>
<proteinExistence type="inferred from homology"/>
<dbReference type="EMBL" id="FYDG01000002">
    <property type="protein sequence ID" value="SNB66636.1"/>
    <property type="molecule type" value="Genomic_DNA"/>
</dbReference>
<feature type="domain" description="Cation efflux protein cytoplasmic" evidence="9">
    <location>
        <begin position="323"/>
        <end position="381"/>
    </location>
</feature>
<dbReference type="PANTHER" id="PTHR43840:SF15">
    <property type="entry name" value="MITOCHONDRIAL METAL TRANSPORTER 1-RELATED"/>
    <property type="match status" value="1"/>
</dbReference>
<feature type="domain" description="Cation efflux protein transmembrane" evidence="8">
    <location>
        <begin position="31"/>
        <end position="223"/>
    </location>
</feature>
<sequence>MPPPQRVCYLRDQLGGHVTEHAALKEKVALSSVFASALLTVGKAAAGLTSGSLALLSEAAHNAIDTGATILTYFAVRQANKPADDKHHYGHGKYESLSALFETGLLAGLALYVLFTAVQHLREGVEAVDVSGWAFGVLIVSIVVDSARFLTLSAVAKKTGSHALAADALHFASDLVGSALVLMGLVANAYGFRQGDALAAVGVAVFIGFAGYRLGGETLGVLLDRAPEGLADRLREEIAHVPGVVAVHAIKLRPNGPKILGEVFIDVARSLPLERVAEIEAAVRARIGEVSPETEANVSASPRALDDETLAERIVMIAARKKLAVHHIFVHHLGVRDCIAFDLEVDGALSTGEAHGIATALENDIRAEIGAEIEVESHIEPLHADKLIGHESDAATLATIAQALKRAAAGHEAIADVHDVRVRVTVEGLVVNFHAHVWPTLSVAATHEAMEEIERALREKMPHLLRVVGHAEPAGEA</sequence>
<feature type="transmembrane region" description="Helical" evidence="7">
    <location>
        <begin position="168"/>
        <end position="191"/>
    </location>
</feature>
<dbReference type="InterPro" id="IPR027470">
    <property type="entry name" value="Cation_efflux_CTD"/>
</dbReference>
<protein>
    <submittedName>
        <fullName evidence="10">Cation diffusion facilitator family transporter</fullName>
    </submittedName>
</protein>
<name>A0A212R3Y7_RHOAC</name>
<dbReference type="PANTHER" id="PTHR43840">
    <property type="entry name" value="MITOCHONDRIAL METAL TRANSPORTER 1-RELATED"/>
    <property type="match status" value="1"/>
</dbReference>
<dbReference type="Gene3D" id="1.20.1510.10">
    <property type="entry name" value="Cation efflux protein transmembrane domain"/>
    <property type="match status" value="1"/>
</dbReference>
<dbReference type="InterPro" id="IPR058533">
    <property type="entry name" value="Cation_efflux_TM"/>
</dbReference>
<dbReference type="Pfam" id="PF16916">
    <property type="entry name" value="ZT_dimer"/>
    <property type="match status" value="3"/>
</dbReference>
<dbReference type="SUPFAM" id="SSF161111">
    <property type="entry name" value="Cation efflux protein transmembrane domain-like"/>
    <property type="match status" value="1"/>
</dbReference>
<dbReference type="InterPro" id="IPR050291">
    <property type="entry name" value="CDF_Transporter"/>
</dbReference>
<keyword evidence="6 7" id="KW-0472">Membrane</keyword>
<feature type="transmembrane region" description="Helical" evidence="7">
    <location>
        <begin position="133"/>
        <end position="156"/>
    </location>
</feature>
<dbReference type="SUPFAM" id="SSF160240">
    <property type="entry name" value="Cation efflux protein cytoplasmic domain-like"/>
    <property type="match status" value="3"/>
</dbReference>